<evidence type="ECO:0000256" key="4">
    <source>
        <dbReference type="ARBA" id="ARBA00023155"/>
    </source>
</evidence>
<dbReference type="SMART" id="SM00389">
    <property type="entry name" value="HOX"/>
    <property type="match status" value="1"/>
</dbReference>
<dbReference type="PROSITE" id="PS00027">
    <property type="entry name" value="HOMEOBOX_1"/>
    <property type="match status" value="1"/>
</dbReference>
<dbReference type="InterPro" id="IPR001356">
    <property type="entry name" value="HD"/>
</dbReference>
<sequence>MQQLGSTFYDQSNINVMDTSQSQPFGPKTCNLPSPYQSRNASSFMQVAAGCERSGPYHASFPYPRTDCRFMQSSSDEHPKAFRPSSLPFNASLEMTSSSHERPSPMDIGTPFRYPGSMNGASAMYNGGTSQGQHHVPYLNYSPCATSASYFNMTDGGPPGWMFTFATFPRRTKRRPYSKVQIFELEKEFQLHQYLTRDRRARLSQSLTLTERQVKIWFQNRRMKQKKLNEKEKKEKGSSLTS</sequence>
<dbReference type="AlphaFoldDB" id="A0A510EAV5"/>
<dbReference type="SUPFAM" id="SSF46689">
    <property type="entry name" value="Homeodomain-like"/>
    <property type="match status" value="1"/>
</dbReference>
<evidence type="ECO:0000256" key="7">
    <source>
        <dbReference type="RuleBase" id="RU000682"/>
    </source>
</evidence>
<feature type="domain" description="Homeobox" evidence="8">
    <location>
        <begin position="168"/>
        <end position="228"/>
    </location>
</feature>
<proteinExistence type="evidence at transcript level"/>
<dbReference type="InterPro" id="IPR009057">
    <property type="entry name" value="Homeodomain-like_sf"/>
</dbReference>
<dbReference type="PANTHER" id="PTHR45874:SF8">
    <property type="entry name" value="PROTEIN CBG23031"/>
    <property type="match status" value="1"/>
</dbReference>
<reference evidence="9" key="1">
    <citation type="submission" date="2019-02" db="EMBL/GenBank/DDBJ databases">
        <title>Pentameral and neural expression of multiple hox genes in a feather star Anneissia japonica.</title>
        <authorList>
            <person name="Tsurugaya T."/>
            <person name="Omori A."/>
            <person name="Kurokawa D."/>
            <person name="Kondo M."/>
            <person name="Akasaka K."/>
        </authorList>
    </citation>
    <scope>NUCLEOTIDE SEQUENCE</scope>
</reference>
<dbReference type="PROSITE" id="PS50071">
    <property type="entry name" value="HOMEOBOX_2"/>
    <property type="match status" value="1"/>
</dbReference>
<dbReference type="Pfam" id="PF00046">
    <property type="entry name" value="Homeodomain"/>
    <property type="match status" value="1"/>
</dbReference>
<evidence type="ECO:0000259" key="8">
    <source>
        <dbReference type="PROSITE" id="PS50071"/>
    </source>
</evidence>
<comment type="similarity">
    <text evidence="2">Belongs to the Abd-B homeobox family.</text>
</comment>
<keyword evidence="3 6" id="KW-0238">DNA-binding</keyword>
<evidence type="ECO:0000256" key="2">
    <source>
        <dbReference type="ARBA" id="ARBA00006317"/>
    </source>
</evidence>
<dbReference type="InterPro" id="IPR020479">
    <property type="entry name" value="HD_metazoa"/>
</dbReference>
<evidence type="ECO:0000256" key="3">
    <source>
        <dbReference type="ARBA" id="ARBA00023125"/>
    </source>
</evidence>
<dbReference type="GO" id="GO:0003677">
    <property type="term" value="F:DNA binding"/>
    <property type="evidence" value="ECO:0007669"/>
    <property type="project" value="UniProtKB-UniRule"/>
</dbReference>
<protein>
    <submittedName>
        <fullName evidence="9">Transcription factor Hox11/13c</fullName>
    </submittedName>
</protein>
<dbReference type="InterPro" id="IPR017970">
    <property type="entry name" value="Homeobox_CS"/>
</dbReference>
<dbReference type="GO" id="GO:0005634">
    <property type="term" value="C:nucleus"/>
    <property type="evidence" value="ECO:0007669"/>
    <property type="project" value="UniProtKB-SubCell"/>
</dbReference>
<dbReference type="PRINTS" id="PR00024">
    <property type="entry name" value="HOMEOBOX"/>
</dbReference>
<dbReference type="OrthoDB" id="6159439at2759"/>
<dbReference type="Gene3D" id="1.10.10.60">
    <property type="entry name" value="Homeodomain-like"/>
    <property type="match status" value="1"/>
</dbReference>
<evidence type="ECO:0000256" key="6">
    <source>
        <dbReference type="PROSITE-ProRule" id="PRU00108"/>
    </source>
</evidence>
<comment type="subcellular location">
    <subcellularLocation>
        <location evidence="1 6 7">Nucleus</location>
    </subcellularLocation>
</comment>
<feature type="DNA-binding region" description="Homeobox" evidence="6">
    <location>
        <begin position="170"/>
        <end position="229"/>
    </location>
</feature>
<dbReference type="PANTHER" id="PTHR45874">
    <property type="entry name" value="HOMEOBOX PROTEIN ABDOMINAL-B"/>
    <property type="match status" value="1"/>
</dbReference>
<organism evidence="9">
    <name type="scientific">Anneissia japonica</name>
    <dbReference type="NCBI Taxonomy" id="1529436"/>
    <lineage>
        <taxon>Eukaryota</taxon>
        <taxon>Metazoa</taxon>
        <taxon>Echinodermata</taxon>
        <taxon>Pelmatozoa</taxon>
        <taxon>Crinoidea</taxon>
        <taxon>Articulata</taxon>
        <taxon>Comatulida</taxon>
        <taxon>Comatulidae</taxon>
        <taxon>Comatulinae</taxon>
        <taxon>Anneissia</taxon>
    </lineage>
</organism>
<gene>
    <name evidence="9" type="primary">hox11</name>
    <name evidence="9" type="synonym">13c</name>
</gene>
<keyword evidence="5 6" id="KW-0539">Nucleus</keyword>
<dbReference type="InterPro" id="IPR046333">
    <property type="entry name" value="HXA10/ABDB-like"/>
</dbReference>
<dbReference type="CDD" id="cd00086">
    <property type="entry name" value="homeodomain"/>
    <property type="match status" value="1"/>
</dbReference>
<evidence type="ECO:0000313" key="9">
    <source>
        <dbReference type="EMBL" id="BBI41252.1"/>
    </source>
</evidence>
<evidence type="ECO:0000256" key="5">
    <source>
        <dbReference type="ARBA" id="ARBA00023242"/>
    </source>
</evidence>
<name>A0A510EAV5_9ECHI</name>
<dbReference type="GO" id="GO:0000981">
    <property type="term" value="F:DNA-binding transcription factor activity, RNA polymerase II-specific"/>
    <property type="evidence" value="ECO:0007669"/>
    <property type="project" value="InterPro"/>
</dbReference>
<accession>A0A510EAV5</accession>
<keyword evidence="4 6" id="KW-0371">Homeobox</keyword>
<evidence type="ECO:0000256" key="1">
    <source>
        <dbReference type="ARBA" id="ARBA00004123"/>
    </source>
</evidence>
<dbReference type="EMBL" id="LC462029">
    <property type="protein sequence ID" value="BBI41252.1"/>
    <property type="molecule type" value="mRNA"/>
</dbReference>